<dbReference type="FunFam" id="1.10.10.10:FF:000163">
    <property type="entry name" value="MarR family transcriptional regulator"/>
    <property type="match status" value="1"/>
</dbReference>
<dbReference type="GO" id="GO:0003700">
    <property type="term" value="F:DNA-binding transcription factor activity"/>
    <property type="evidence" value="ECO:0007669"/>
    <property type="project" value="InterPro"/>
</dbReference>
<dbReference type="SUPFAM" id="SSF46785">
    <property type="entry name" value="Winged helix' DNA-binding domain"/>
    <property type="match status" value="1"/>
</dbReference>
<keyword evidence="2" id="KW-0963">Cytoplasm</keyword>
<dbReference type="EMBL" id="LGSZ01000028">
    <property type="protein sequence ID" value="KPH81605.1"/>
    <property type="molecule type" value="Genomic_DNA"/>
</dbReference>
<keyword evidence="3" id="KW-0805">Transcription regulation</keyword>
<comment type="subcellular location">
    <subcellularLocation>
        <location evidence="1">Cytoplasm</location>
    </subcellularLocation>
</comment>
<evidence type="ECO:0000313" key="8">
    <source>
        <dbReference type="Proteomes" id="UP000037822"/>
    </source>
</evidence>
<protein>
    <submittedName>
        <fullName evidence="7">MarR family transcriptional regulator</fullName>
    </submittedName>
</protein>
<keyword evidence="8" id="KW-1185">Reference proteome</keyword>
<dbReference type="GO" id="GO:0003677">
    <property type="term" value="F:DNA binding"/>
    <property type="evidence" value="ECO:0007669"/>
    <property type="project" value="UniProtKB-KW"/>
</dbReference>
<dbReference type="SMART" id="SM00347">
    <property type="entry name" value="HTH_MARR"/>
    <property type="match status" value="1"/>
</dbReference>
<proteinExistence type="predicted"/>
<evidence type="ECO:0000256" key="2">
    <source>
        <dbReference type="ARBA" id="ARBA00022490"/>
    </source>
</evidence>
<evidence type="ECO:0000256" key="4">
    <source>
        <dbReference type="ARBA" id="ARBA00023125"/>
    </source>
</evidence>
<name>A0A0N0MC05_9HYPH</name>
<organism evidence="7 8">
    <name type="scientific">Bosea vaviloviae</name>
    <dbReference type="NCBI Taxonomy" id="1526658"/>
    <lineage>
        <taxon>Bacteria</taxon>
        <taxon>Pseudomonadati</taxon>
        <taxon>Pseudomonadota</taxon>
        <taxon>Alphaproteobacteria</taxon>
        <taxon>Hyphomicrobiales</taxon>
        <taxon>Boseaceae</taxon>
        <taxon>Bosea</taxon>
    </lineage>
</organism>
<dbReference type="Pfam" id="PF22381">
    <property type="entry name" value="Staph_reg_Sar_Rot"/>
    <property type="match status" value="1"/>
</dbReference>
<dbReference type="InterPro" id="IPR036388">
    <property type="entry name" value="WH-like_DNA-bd_sf"/>
</dbReference>
<dbReference type="PROSITE" id="PS50995">
    <property type="entry name" value="HTH_MARR_2"/>
    <property type="match status" value="1"/>
</dbReference>
<keyword evidence="4" id="KW-0238">DNA-binding</keyword>
<evidence type="ECO:0000313" key="7">
    <source>
        <dbReference type="EMBL" id="KPH81605.1"/>
    </source>
</evidence>
<evidence type="ECO:0000256" key="5">
    <source>
        <dbReference type="ARBA" id="ARBA00023163"/>
    </source>
</evidence>
<dbReference type="PANTHER" id="PTHR33164:SF5">
    <property type="entry name" value="ORGANIC HYDROPEROXIDE RESISTANCE TRANSCRIPTIONAL REGULATOR"/>
    <property type="match status" value="1"/>
</dbReference>
<dbReference type="InterPro" id="IPR055166">
    <property type="entry name" value="Transc_reg_Sar_Rot_HTH"/>
</dbReference>
<dbReference type="OrthoDB" id="9806864at2"/>
<dbReference type="InterPro" id="IPR039422">
    <property type="entry name" value="MarR/SlyA-like"/>
</dbReference>
<dbReference type="RefSeq" id="WP_054208440.1">
    <property type="nucleotide sequence ID" value="NZ_LGSZ01000028.1"/>
</dbReference>
<evidence type="ECO:0000256" key="1">
    <source>
        <dbReference type="ARBA" id="ARBA00004496"/>
    </source>
</evidence>
<evidence type="ECO:0000259" key="6">
    <source>
        <dbReference type="PROSITE" id="PS50995"/>
    </source>
</evidence>
<dbReference type="AlphaFoldDB" id="A0A0N0MC05"/>
<feature type="domain" description="HTH marR-type" evidence="6">
    <location>
        <begin position="13"/>
        <end position="143"/>
    </location>
</feature>
<dbReference type="PATRIC" id="fig|1526658.3.peg.2200"/>
<sequence>MTAPVPQSDPKLDDFLCFAVYSASHAFNRLYKPLLDELGLTYPQYLVMVTLWERDDRTVGDIGEQLFLESNTLTPLLKRMEAAGLVSRSRDPADERQVRLRLTDGGRTLLDKARRVPPCVLEATGLTADEARSLTDQIATLRTRLSASA</sequence>
<dbReference type="GO" id="GO:0006950">
    <property type="term" value="P:response to stress"/>
    <property type="evidence" value="ECO:0007669"/>
    <property type="project" value="TreeGrafter"/>
</dbReference>
<dbReference type="InterPro" id="IPR036390">
    <property type="entry name" value="WH_DNA-bd_sf"/>
</dbReference>
<comment type="caution">
    <text evidence="7">The sequence shown here is derived from an EMBL/GenBank/DDBJ whole genome shotgun (WGS) entry which is preliminary data.</text>
</comment>
<dbReference type="GO" id="GO:0005737">
    <property type="term" value="C:cytoplasm"/>
    <property type="evidence" value="ECO:0007669"/>
    <property type="project" value="UniProtKB-SubCell"/>
</dbReference>
<accession>A0A0N0MC05</accession>
<dbReference type="Gene3D" id="1.10.10.10">
    <property type="entry name" value="Winged helix-like DNA-binding domain superfamily/Winged helix DNA-binding domain"/>
    <property type="match status" value="1"/>
</dbReference>
<keyword evidence="5" id="KW-0804">Transcription</keyword>
<dbReference type="Proteomes" id="UP000037822">
    <property type="component" value="Unassembled WGS sequence"/>
</dbReference>
<gene>
    <name evidence="7" type="ORF">AE618_07625</name>
</gene>
<evidence type="ECO:0000256" key="3">
    <source>
        <dbReference type="ARBA" id="ARBA00023015"/>
    </source>
</evidence>
<reference evidence="7 8" key="1">
    <citation type="submission" date="2015-07" db="EMBL/GenBank/DDBJ databases">
        <title>Whole genome sequencing of Bosea vaviloviae isolated from cave pool.</title>
        <authorList>
            <person name="Tan N.E.H."/>
            <person name="Lee Y.P."/>
            <person name="Gan H.M."/>
            <person name="Barton H."/>
            <person name="Savka M.A."/>
        </authorList>
    </citation>
    <scope>NUCLEOTIDE SEQUENCE [LARGE SCALE GENOMIC DNA]</scope>
    <source>
        <strain evidence="7 8">SD260</strain>
    </source>
</reference>
<dbReference type="PANTHER" id="PTHR33164">
    <property type="entry name" value="TRANSCRIPTIONAL REGULATOR, MARR FAMILY"/>
    <property type="match status" value="1"/>
</dbReference>
<dbReference type="InterPro" id="IPR000835">
    <property type="entry name" value="HTH_MarR-typ"/>
</dbReference>